<proteinExistence type="predicted"/>
<evidence type="ECO:0000313" key="3">
    <source>
        <dbReference type="Proteomes" id="UP001595851"/>
    </source>
</evidence>
<organism evidence="2 3">
    <name type="scientific">Nonomuraea purpurea</name>
    <dbReference type="NCBI Taxonomy" id="1849276"/>
    <lineage>
        <taxon>Bacteria</taxon>
        <taxon>Bacillati</taxon>
        <taxon>Actinomycetota</taxon>
        <taxon>Actinomycetes</taxon>
        <taxon>Streptosporangiales</taxon>
        <taxon>Streptosporangiaceae</taxon>
        <taxon>Nonomuraea</taxon>
    </lineage>
</organism>
<comment type="caution">
    <text evidence="2">The sequence shown here is derived from an EMBL/GenBank/DDBJ whole genome shotgun (WGS) entry which is preliminary data.</text>
</comment>
<dbReference type="EMBL" id="JBHSBI010000001">
    <property type="protein sequence ID" value="MFC4006076.1"/>
    <property type="molecule type" value="Genomic_DNA"/>
</dbReference>
<dbReference type="InterPro" id="IPR026496">
    <property type="entry name" value="GRASP_targ"/>
</dbReference>
<evidence type="ECO:0000256" key="1">
    <source>
        <dbReference type="SAM" id="MobiDB-lite"/>
    </source>
</evidence>
<dbReference type="Proteomes" id="UP001595851">
    <property type="component" value="Unassembled WGS sequence"/>
</dbReference>
<reference evidence="3" key="1">
    <citation type="journal article" date="2019" name="Int. J. Syst. Evol. Microbiol.">
        <title>The Global Catalogue of Microorganisms (GCM) 10K type strain sequencing project: providing services to taxonomists for standard genome sequencing and annotation.</title>
        <authorList>
            <consortium name="The Broad Institute Genomics Platform"/>
            <consortium name="The Broad Institute Genome Sequencing Center for Infectious Disease"/>
            <person name="Wu L."/>
            <person name="Ma J."/>
        </authorList>
    </citation>
    <scope>NUCLEOTIDE SEQUENCE [LARGE SCALE GENOMIC DNA]</scope>
    <source>
        <strain evidence="3">TBRC 1276</strain>
    </source>
</reference>
<evidence type="ECO:0000313" key="2">
    <source>
        <dbReference type="EMBL" id="MFC4006076.1"/>
    </source>
</evidence>
<dbReference type="NCBIfam" id="TIGR04186">
    <property type="entry name" value="GRASP_targ"/>
    <property type="match status" value="1"/>
</dbReference>
<feature type="compositionally biased region" description="Polar residues" evidence="1">
    <location>
        <begin position="1"/>
        <end position="13"/>
    </location>
</feature>
<dbReference type="RefSeq" id="WP_379526237.1">
    <property type="nucleotide sequence ID" value="NZ_JBHSBI010000001.1"/>
</dbReference>
<name>A0ABV8FWI9_9ACTN</name>
<feature type="region of interest" description="Disordered" evidence="1">
    <location>
        <begin position="1"/>
        <end position="39"/>
    </location>
</feature>
<sequence>MQTTGDHLTVGQSPPQPWGLSRATPHLPEAPLPWAGTRLDPDTQLTAFLDDCL</sequence>
<protein>
    <submittedName>
        <fullName evidence="2">ATP-grasp-modified RiPP</fullName>
    </submittedName>
</protein>
<keyword evidence="3" id="KW-1185">Reference proteome</keyword>
<accession>A0ABV8FWI9</accession>
<gene>
    <name evidence="2" type="primary">tgmA</name>
    <name evidence="2" type="ORF">ACFOY2_02500</name>
</gene>